<keyword evidence="1" id="KW-0812">Transmembrane</keyword>
<dbReference type="RefSeq" id="WP_188089861.1">
    <property type="nucleotide sequence ID" value="NZ_JACVFC010000003.1"/>
</dbReference>
<organism evidence="2 3">
    <name type="scientific">Chitinophaga qingshengii</name>
    <dbReference type="NCBI Taxonomy" id="1569794"/>
    <lineage>
        <taxon>Bacteria</taxon>
        <taxon>Pseudomonadati</taxon>
        <taxon>Bacteroidota</taxon>
        <taxon>Chitinophagia</taxon>
        <taxon>Chitinophagales</taxon>
        <taxon>Chitinophagaceae</taxon>
        <taxon>Chitinophaga</taxon>
    </lineage>
</organism>
<evidence type="ECO:0000313" key="3">
    <source>
        <dbReference type="Proteomes" id="UP000659124"/>
    </source>
</evidence>
<gene>
    <name evidence="2" type="ORF">ICL07_20215</name>
</gene>
<feature type="transmembrane region" description="Helical" evidence="1">
    <location>
        <begin position="32"/>
        <end position="52"/>
    </location>
</feature>
<reference evidence="2 3" key="1">
    <citation type="submission" date="2020-09" db="EMBL/GenBank/DDBJ databases">
        <title>Genome sequences of type strains of Chitinophaga qingshengii and Chitinophaga varians.</title>
        <authorList>
            <person name="Kittiwongwattana C."/>
        </authorList>
    </citation>
    <scope>NUCLEOTIDE SEQUENCE [LARGE SCALE GENOMIC DNA]</scope>
    <source>
        <strain evidence="2 3">JCM 30026</strain>
    </source>
</reference>
<dbReference type="Proteomes" id="UP000659124">
    <property type="component" value="Unassembled WGS sequence"/>
</dbReference>
<evidence type="ECO:0000313" key="2">
    <source>
        <dbReference type="EMBL" id="MBC9932723.1"/>
    </source>
</evidence>
<proteinExistence type="predicted"/>
<sequence>MTNSNFCENFLFFPKELPLIYYLNHCNSNEPMWYKLYLLTGLLLVAVSLYKLRQSVEFIGSSERAQGTVVSLDESDGAYAPVFSIMTNENVELIYHHAAYSSPSSWDVGEKATFLYDPANLDSVRMMGYFWLFNWAIILMAIAIPLIITGAGYLLLSPLTGKEGKKFT</sequence>
<evidence type="ECO:0000256" key="1">
    <source>
        <dbReference type="SAM" id="Phobius"/>
    </source>
</evidence>
<keyword evidence="1" id="KW-0472">Membrane</keyword>
<feature type="transmembrane region" description="Helical" evidence="1">
    <location>
        <begin position="129"/>
        <end position="156"/>
    </location>
</feature>
<accession>A0ABR7TQH1</accession>
<keyword evidence="1" id="KW-1133">Transmembrane helix</keyword>
<keyword evidence="3" id="KW-1185">Reference proteome</keyword>
<name>A0ABR7TQH1_9BACT</name>
<comment type="caution">
    <text evidence="2">The sequence shown here is derived from an EMBL/GenBank/DDBJ whole genome shotgun (WGS) entry which is preliminary data.</text>
</comment>
<dbReference type="EMBL" id="JACVFC010000003">
    <property type="protein sequence ID" value="MBC9932723.1"/>
    <property type="molecule type" value="Genomic_DNA"/>
</dbReference>
<protein>
    <submittedName>
        <fullName evidence="2">DUF3592 domain-containing protein</fullName>
    </submittedName>
</protein>